<dbReference type="AlphaFoldDB" id="A0A9W4D525"/>
<dbReference type="EMBL" id="CAJHIT010000008">
    <property type="protein sequence ID" value="CAD6504453.1"/>
    <property type="molecule type" value="Genomic_DNA"/>
</dbReference>
<dbReference type="Proteomes" id="UP000683417">
    <property type="component" value="Unassembled WGS sequence"/>
</dbReference>
<sequence>MAKGLVNLAGPYLEEMEDICPGTGAEFLALSFDGLSQAFHWENIYKSSITSAGANDNKINQNRNTLAANATTGNHQSREDKRVMTRLDSQCEAFTVEPLYSDRNFNSSFGTHR</sequence>
<evidence type="ECO:0000313" key="2">
    <source>
        <dbReference type="Proteomes" id="UP000683417"/>
    </source>
</evidence>
<proteinExistence type="predicted"/>
<gene>
    <name evidence="1" type="ORF">BGTH12_LOCUS5811</name>
</gene>
<comment type="caution">
    <text evidence="1">The sequence shown here is derived from an EMBL/GenBank/DDBJ whole genome shotgun (WGS) entry which is preliminary data.</text>
</comment>
<evidence type="ECO:0000313" key="1">
    <source>
        <dbReference type="EMBL" id="CAD6504453.1"/>
    </source>
</evidence>
<organism evidence="1 2">
    <name type="scientific">Blumeria graminis f. sp. triticale</name>
    <dbReference type="NCBI Taxonomy" id="1689686"/>
    <lineage>
        <taxon>Eukaryota</taxon>
        <taxon>Fungi</taxon>
        <taxon>Dikarya</taxon>
        <taxon>Ascomycota</taxon>
        <taxon>Pezizomycotina</taxon>
        <taxon>Leotiomycetes</taxon>
        <taxon>Erysiphales</taxon>
        <taxon>Erysiphaceae</taxon>
        <taxon>Blumeria</taxon>
    </lineage>
</organism>
<reference evidence="1" key="1">
    <citation type="submission" date="2020-10" db="EMBL/GenBank/DDBJ databases">
        <authorList>
            <person name="Muller C M."/>
        </authorList>
    </citation>
    <scope>NUCLEOTIDE SEQUENCE</scope>
    <source>
        <strain evidence="1">THUN-12</strain>
    </source>
</reference>
<protein>
    <submittedName>
        <fullName evidence="1">BgTH12-06182</fullName>
    </submittedName>
</protein>
<name>A0A9W4D525_BLUGR</name>
<accession>A0A9W4D525</accession>